<accession>A0A2S8GE74</accession>
<dbReference type="Proteomes" id="UP000239388">
    <property type="component" value="Unassembled WGS sequence"/>
</dbReference>
<evidence type="ECO:0000313" key="1">
    <source>
        <dbReference type="EMBL" id="PQO42762.1"/>
    </source>
</evidence>
<dbReference type="EMBL" id="PUIB01000002">
    <property type="protein sequence ID" value="PQO42762.1"/>
    <property type="molecule type" value="Genomic_DNA"/>
</dbReference>
<proteinExistence type="predicted"/>
<organism evidence="1 2">
    <name type="scientific">Blastopirellula marina</name>
    <dbReference type="NCBI Taxonomy" id="124"/>
    <lineage>
        <taxon>Bacteria</taxon>
        <taxon>Pseudomonadati</taxon>
        <taxon>Planctomycetota</taxon>
        <taxon>Planctomycetia</taxon>
        <taxon>Pirellulales</taxon>
        <taxon>Pirellulaceae</taxon>
        <taxon>Blastopirellula</taxon>
    </lineage>
</organism>
<dbReference type="AlphaFoldDB" id="A0A2S8GE74"/>
<sequence>MVAGEPDLVGTNNYRATFPRHSQGAVGCQSFNITVWEMKPAAAYPSAATSGDLLPIIDIFE</sequence>
<reference evidence="1 2" key="1">
    <citation type="submission" date="2018-02" db="EMBL/GenBank/DDBJ databases">
        <title>Comparative genomes isolates from brazilian mangrove.</title>
        <authorList>
            <person name="Araujo J.E."/>
            <person name="Taketani R.G."/>
            <person name="Silva M.C.P."/>
            <person name="Loureco M.V."/>
            <person name="Andreote F.D."/>
        </authorList>
    </citation>
    <scope>NUCLEOTIDE SEQUENCE [LARGE SCALE GENOMIC DNA]</scope>
    <source>
        <strain evidence="1 2">NAP PRIS-MGV</strain>
    </source>
</reference>
<protein>
    <submittedName>
        <fullName evidence="1">Uncharacterized protein</fullName>
    </submittedName>
</protein>
<gene>
    <name evidence="1" type="ORF">C5Y98_01000</name>
</gene>
<comment type="caution">
    <text evidence="1">The sequence shown here is derived from an EMBL/GenBank/DDBJ whole genome shotgun (WGS) entry which is preliminary data.</text>
</comment>
<name>A0A2S8GE74_9BACT</name>
<evidence type="ECO:0000313" key="2">
    <source>
        <dbReference type="Proteomes" id="UP000239388"/>
    </source>
</evidence>